<dbReference type="AlphaFoldDB" id="A0A6V4R5A9"/>
<accession>A0A6V4R5A9</accession>
<dbReference type="CDD" id="cd02961">
    <property type="entry name" value="PDI_a_family"/>
    <property type="match status" value="1"/>
</dbReference>
<gene>
    <name evidence="3" type="ORF">CPOL0286_LOCUS68</name>
</gene>
<dbReference type="Gene3D" id="3.40.30.10">
    <property type="entry name" value="Glutaredoxin"/>
    <property type="match status" value="1"/>
</dbReference>
<dbReference type="GO" id="GO:0034976">
    <property type="term" value="P:response to endoplasmic reticulum stress"/>
    <property type="evidence" value="ECO:0007669"/>
    <property type="project" value="TreeGrafter"/>
</dbReference>
<dbReference type="Pfam" id="PF00085">
    <property type="entry name" value="Thioredoxin"/>
    <property type="match status" value="1"/>
</dbReference>
<dbReference type="InterPro" id="IPR036249">
    <property type="entry name" value="Thioredoxin-like_sf"/>
</dbReference>
<name>A0A6V4R5A9_9EUKA</name>
<evidence type="ECO:0000259" key="2">
    <source>
        <dbReference type="Pfam" id="PF00085"/>
    </source>
</evidence>
<dbReference type="SUPFAM" id="SSF52833">
    <property type="entry name" value="Thioredoxin-like"/>
    <property type="match status" value="1"/>
</dbReference>
<dbReference type="PANTHER" id="PTHR18929">
    <property type="entry name" value="PROTEIN DISULFIDE ISOMERASE"/>
    <property type="match status" value="1"/>
</dbReference>
<organism evidence="3">
    <name type="scientific">Prymnesium polylepis</name>
    <dbReference type="NCBI Taxonomy" id="72548"/>
    <lineage>
        <taxon>Eukaryota</taxon>
        <taxon>Haptista</taxon>
        <taxon>Haptophyta</taxon>
        <taxon>Prymnesiophyceae</taxon>
        <taxon>Prymnesiales</taxon>
        <taxon>Prymnesiaceae</taxon>
        <taxon>Prymnesium</taxon>
    </lineage>
</organism>
<feature type="domain" description="Thioredoxin" evidence="2">
    <location>
        <begin position="37"/>
        <end position="138"/>
    </location>
</feature>
<sequence>MPSDYQAGANVLDLLDVVRWNAGNTIHRPHSSRVVEVVSAAGLEKLLAQNRLVLVAFTTRWCSRCLTLSAEFDAASALLAAANPPVVLGSVNIDDPLNRQLTTRFAILSFPVGKIFHRGRFVGDFMGGSEAHEIVAEMLTIRDDLQLAETIEFREKDEL</sequence>
<dbReference type="GO" id="GO:0006457">
    <property type="term" value="P:protein folding"/>
    <property type="evidence" value="ECO:0007669"/>
    <property type="project" value="TreeGrafter"/>
</dbReference>
<evidence type="ECO:0000256" key="1">
    <source>
        <dbReference type="ARBA" id="ARBA00006347"/>
    </source>
</evidence>
<dbReference type="InterPro" id="IPR013766">
    <property type="entry name" value="Thioredoxin_domain"/>
</dbReference>
<protein>
    <recommendedName>
        <fullName evidence="2">Thioredoxin domain-containing protein</fullName>
    </recommendedName>
</protein>
<dbReference type="EMBL" id="HBKO01000133">
    <property type="protein sequence ID" value="CAE2194718.1"/>
    <property type="molecule type" value="Transcribed_RNA"/>
</dbReference>
<comment type="similarity">
    <text evidence="1">Belongs to the protein disulfide isomerase family.</text>
</comment>
<proteinExistence type="inferred from homology"/>
<reference evidence="3" key="1">
    <citation type="submission" date="2021-01" db="EMBL/GenBank/DDBJ databases">
        <authorList>
            <person name="Corre E."/>
            <person name="Pelletier E."/>
            <person name="Niang G."/>
            <person name="Scheremetjew M."/>
            <person name="Finn R."/>
            <person name="Kale V."/>
            <person name="Holt S."/>
            <person name="Cochrane G."/>
            <person name="Meng A."/>
            <person name="Brown T."/>
            <person name="Cohen L."/>
        </authorList>
    </citation>
    <scope>NUCLEOTIDE SEQUENCE</scope>
    <source>
        <strain evidence="3">UIO037</strain>
    </source>
</reference>
<dbReference type="GO" id="GO:0003756">
    <property type="term" value="F:protein disulfide isomerase activity"/>
    <property type="evidence" value="ECO:0007669"/>
    <property type="project" value="TreeGrafter"/>
</dbReference>
<dbReference type="GO" id="GO:0005783">
    <property type="term" value="C:endoplasmic reticulum"/>
    <property type="evidence" value="ECO:0007669"/>
    <property type="project" value="TreeGrafter"/>
</dbReference>
<evidence type="ECO:0000313" key="3">
    <source>
        <dbReference type="EMBL" id="CAE2194718.1"/>
    </source>
</evidence>